<evidence type="ECO:0000256" key="4">
    <source>
        <dbReference type="ARBA" id="ARBA00022679"/>
    </source>
</evidence>
<proteinExistence type="inferred from homology"/>
<accession>A0A431WPD8</accession>
<feature type="compositionally biased region" description="Polar residues" evidence="7">
    <location>
        <begin position="1"/>
        <end position="13"/>
    </location>
</feature>
<protein>
    <recommendedName>
        <fullName evidence="6">Ribosomal RNA large subunit methyltransferase F</fullName>
        <ecNumber evidence="6">2.1.1.181</ecNumber>
    </recommendedName>
    <alternativeName>
        <fullName evidence="6">23S rRNA mA1618 methyltransferase</fullName>
    </alternativeName>
    <alternativeName>
        <fullName evidence="6">rRNA adenine N-6-methyltransferase</fullName>
    </alternativeName>
</protein>
<sequence>MTKPTQKQNSKKPITQKLARRKKPAGKRQAKPEANLDTRGKTETTTEKKGLHERNLHRDGYDFEKLIEATPALKSYVRPNPYGNLSIDFADPLAVKALNLALLQLHYRVKYWDIPAGFLCPPIPGRVDYLHYVADLLAGVDSNILEDKSDEPKAGQNVPYASSPKPKPQKKMKINALDIGTGANGIYPILGIQAYGWRFVASDVDPLSIENVNRIVGQNKALQGKLKTRLQTDHQKVFHGIIYADDRFDITLCNPPFHGSLSEASEGSLRKVKNLAANRAAKGHKPEPAGSEKLPANELNFGGQKAELWCVGGEKLFLSNMIRESKDFATQCLWFTSLVSKKENLQPCYAALEKAGAVTVKTIDMAQGNKLTRVLAWSFLTPSQRDLWAKYRG</sequence>
<feature type="region of interest" description="Disordered" evidence="7">
    <location>
        <begin position="1"/>
        <end position="55"/>
    </location>
</feature>
<gene>
    <name evidence="6 8" type="primary">rlmF</name>
    <name evidence="8" type="ORF">EKG38_19125</name>
</gene>
<keyword evidence="4 6" id="KW-0808">Transferase</keyword>
<comment type="caution">
    <text evidence="8">The sequence shown here is derived from an EMBL/GenBank/DDBJ whole genome shotgun (WGS) entry which is preliminary data.</text>
</comment>
<keyword evidence="3 6" id="KW-0489">Methyltransferase</keyword>
<dbReference type="NCBIfam" id="NF008725">
    <property type="entry name" value="PRK11727.1"/>
    <property type="match status" value="1"/>
</dbReference>
<evidence type="ECO:0000313" key="9">
    <source>
        <dbReference type="Proteomes" id="UP000267448"/>
    </source>
</evidence>
<dbReference type="PIRSF" id="PIRSF029038">
    <property type="entry name" value="Mtase_YbiN_prd"/>
    <property type="match status" value="1"/>
</dbReference>
<keyword evidence="5 6" id="KW-0949">S-adenosyl-L-methionine</keyword>
<dbReference type="GO" id="GO:0005737">
    <property type="term" value="C:cytoplasm"/>
    <property type="evidence" value="ECO:0007669"/>
    <property type="project" value="UniProtKB-SubCell"/>
</dbReference>
<dbReference type="Pfam" id="PF05971">
    <property type="entry name" value="Methyltransf_10"/>
    <property type="match status" value="2"/>
</dbReference>
<dbReference type="RefSeq" id="WP_126522049.1">
    <property type="nucleotide sequence ID" value="NZ_RXNU01000013.1"/>
</dbReference>
<keyword evidence="1 6" id="KW-0963">Cytoplasm</keyword>
<dbReference type="GO" id="GO:0070475">
    <property type="term" value="P:rRNA base methylation"/>
    <property type="evidence" value="ECO:0007669"/>
    <property type="project" value="TreeGrafter"/>
</dbReference>
<evidence type="ECO:0000256" key="2">
    <source>
        <dbReference type="ARBA" id="ARBA00022552"/>
    </source>
</evidence>
<evidence type="ECO:0000313" key="8">
    <source>
        <dbReference type="EMBL" id="RTR37317.1"/>
    </source>
</evidence>
<feature type="compositionally biased region" description="Basic residues" evidence="7">
    <location>
        <begin position="18"/>
        <end position="29"/>
    </location>
</feature>
<comment type="function">
    <text evidence="6">Specifically methylates the adenine in position 1618 of 23S rRNA.</text>
</comment>
<organism evidence="8 9">
    <name type="scientific">Shewanella canadensis</name>
    <dbReference type="NCBI Taxonomy" id="271096"/>
    <lineage>
        <taxon>Bacteria</taxon>
        <taxon>Pseudomonadati</taxon>
        <taxon>Pseudomonadota</taxon>
        <taxon>Gammaproteobacteria</taxon>
        <taxon>Alteromonadales</taxon>
        <taxon>Shewanellaceae</taxon>
        <taxon>Shewanella</taxon>
    </lineage>
</organism>
<dbReference type="CDD" id="cd02440">
    <property type="entry name" value="AdoMet_MTases"/>
    <property type="match status" value="1"/>
</dbReference>
<reference evidence="8 9" key="1">
    <citation type="submission" date="2018-12" db="EMBL/GenBank/DDBJ databases">
        <authorList>
            <person name="Yu L."/>
        </authorList>
    </citation>
    <scope>NUCLEOTIDE SEQUENCE [LARGE SCALE GENOMIC DNA]</scope>
    <source>
        <strain evidence="8 9">HAW-EB2</strain>
    </source>
</reference>
<dbReference type="SUPFAM" id="SSF53335">
    <property type="entry name" value="S-adenosyl-L-methionine-dependent methyltransferases"/>
    <property type="match status" value="1"/>
</dbReference>
<keyword evidence="2 6" id="KW-0698">rRNA processing</keyword>
<feature type="compositionally biased region" description="Basic and acidic residues" evidence="7">
    <location>
        <begin position="30"/>
        <end position="55"/>
    </location>
</feature>
<dbReference type="HAMAP" id="MF_01848">
    <property type="entry name" value="23SrRNA_methyltr_F"/>
    <property type="match status" value="1"/>
</dbReference>
<comment type="subcellular location">
    <subcellularLocation>
        <location evidence="6">Cytoplasm</location>
    </subcellularLocation>
</comment>
<dbReference type="InterPro" id="IPR010286">
    <property type="entry name" value="METTL16/RlmF"/>
</dbReference>
<name>A0A431WPD8_9GAMM</name>
<dbReference type="PANTHER" id="PTHR13393">
    <property type="entry name" value="SAM-DEPENDENT METHYLTRANSFERASE"/>
    <property type="match status" value="1"/>
</dbReference>
<dbReference type="AlphaFoldDB" id="A0A431WPD8"/>
<dbReference type="Proteomes" id="UP000267448">
    <property type="component" value="Unassembled WGS sequence"/>
</dbReference>
<dbReference type="InterPro" id="IPR016909">
    <property type="entry name" value="rRNA_lsu_MeTfrase_F"/>
</dbReference>
<keyword evidence="9" id="KW-1185">Reference proteome</keyword>
<dbReference type="InterPro" id="IPR029063">
    <property type="entry name" value="SAM-dependent_MTases_sf"/>
</dbReference>
<evidence type="ECO:0000256" key="3">
    <source>
        <dbReference type="ARBA" id="ARBA00022603"/>
    </source>
</evidence>
<feature type="region of interest" description="Disordered" evidence="7">
    <location>
        <begin position="148"/>
        <end position="171"/>
    </location>
</feature>
<dbReference type="EMBL" id="RXNU01000013">
    <property type="protein sequence ID" value="RTR37317.1"/>
    <property type="molecule type" value="Genomic_DNA"/>
</dbReference>
<dbReference type="OrthoDB" id="1115728at2"/>
<evidence type="ECO:0000256" key="7">
    <source>
        <dbReference type="SAM" id="MobiDB-lite"/>
    </source>
</evidence>
<comment type="similarity">
    <text evidence="6">Belongs to the methyltransferase superfamily. METTL16/RlmF family.</text>
</comment>
<dbReference type="GO" id="GO:0052907">
    <property type="term" value="F:23S rRNA (adenine(1618)-N(6))-methyltransferase activity"/>
    <property type="evidence" value="ECO:0007669"/>
    <property type="project" value="UniProtKB-EC"/>
</dbReference>
<evidence type="ECO:0000256" key="1">
    <source>
        <dbReference type="ARBA" id="ARBA00022490"/>
    </source>
</evidence>
<dbReference type="Gene3D" id="3.40.50.150">
    <property type="entry name" value="Vaccinia Virus protein VP39"/>
    <property type="match status" value="1"/>
</dbReference>
<dbReference type="PANTHER" id="PTHR13393:SF0">
    <property type="entry name" value="RNA N6-ADENOSINE-METHYLTRANSFERASE METTL16"/>
    <property type="match status" value="1"/>
</dbReference>
<dbReference type="EC" id="2.1.1.181" evidence="6"/>
<comment type="catalytic activity">
    <reaction evidence="6">
        <text>adenosine(1618) in 23S rRNA + S-adenosyl-L-methionine = N(6)-methyladenosine(1618) in 23S rRNA + S-adenosyl-L-homocysteine + H(+)</text>
        <dbReference type="Rhea" id="RHEA:16497"/>
        <dbReference type="Rhea" id="RHEA-COMP:10229"/>
        <dbReference type="Rhea" id="RHEA-COMP:10231"/>
        <dbReference type="ChEBI" id="CHEBI:15378"/>
        <dbReference type="ChEBI" id="CHEBI:57856"/>
        <dbReference type="ChEBI" id="CHEBI:59789"/>
        <dbReference type="ChEBI" id="CHEBI:74411"/>
        <dbReference type="ChEBI" id="CHEBI:74449"/>
        <dbReference type="EC" id="2.1.1.181"/>
    </reaction>
</comment>
<evidence type="ECO:0000256" key="5">
    <source>
        <dbReference type="ARBA" id="ARBA00022691"/>
    </source>
</evidence>
<evidence type="ECO:0000256" key="6">
    <source>
        <dbReference type="HAMAP-Rule" id="MF_01848"/>
    </source>
</evidence>